<evidence type="ECO:0000313" key="8">
    <source>
        <dbReference type="Proteomes" id="UP000254618"/>
    </source>
</evidence>
<dbReference type="SUPFAM" id="SSF52540">
    <property type="entry name" value="P-loop containing nucleoside triphosphate hydrolases"/>
    <property type="match status" value="1"/>
</dbReference>
<gene>
    <name evidence="3" type="ORF">B5J93_06975</name>
    <name evidence="4" type="ORF">NCTC11012_00725</name>
    <name evidence="5" type="ORF">NCTC11012_00737</name>
    <name evidence="6" type="ORF">NCTC11012_00749</name>
</gene>
<protein>
    <submittedName>
        <fullName evidence="6">Zonula occludens toxin</fullName>
    </submittedName>
</protein>
<keyword evidence="1" id="KW-0812">Transmembrane</keyword>
<dbReference type="InterPro" id="IPR027417">
    <property type="entry name" value="P-loop_NTPase"/>
</dbReference>
<accession>A0A378QQF7</accession>
<feature type="domain" description="Zona occludens toxin N-terminal" evidence="2">
    <location>
        <begin position="41"/>
        <end position="187"/>
    </location>
</feature>
<evidence type="ECO:0000259" key="2">
    <source>
        <dbReference type="Pfam" id="PF05707"/>
    </source>
</evidence>
<dbReference type="Pfam" id="PF05707">
    <property type="entry name" value="Zot"/>
    <property type="match status" value="1"/>
</dbReference>
<reference evidence="3 7" key="1">
    <citation type="submission" date="2017-03" db="EMBL/GenBank/DDBJ databases">
        <title>Draft genome sequence of Moraxella equi CCUG 4950T type strain.</title>
        <authorList>
            <person name="Salva-Serra F."/>
            <person name="Engstrom-Jakobsson H."/>
            <person name="Thorell K."/>
            <person name="Jaen-Luchoro D."/>
            <person name="Gonzales-Siles L."/>
            <person name="Karlsson R."/>
            <person name="Yazdan S."/>
            <person name="Boulund F."/>
            <person name="Johnning A."/>
            <person name="Engstrand L."/>
            <person name="Kristiansson E."/>
            <person name="Moore E."/>
        </authorList>
    </citation>
    <scope>NUCLEOTIDE SEQUENCE [LARGE SCALE GENOMIC DNA]</scope>
    <source>
        <strain evidence="3 7">CCUG 4950</strain>
    </source>
</reference>
<dbReference type="RefSeq" id="WP_079325733.1">
    <property type="nucleotide sequence ID" value="NZ_MXAP01000066.1"/>
</dbReference>
<dbReference type="Proteomes" id="UP000254618">
    <property type="component" value="Unassembled WGS sequence"/>
</dbReference>
<evidence type="ECO:0000313" key="6">
    <source>
        <dbReference type="EMBL" id="STZ02524.1"/>
    </source>
</evidence>
<evidence type="ECO:0000313" key="7">
    <source>
        <dbReference type="Proteomes" id="UP000190777"/>
    </source>
</evidence>
<dbReference type="EMBL" id="UGQF01000001">
    <property type="protein sequence ID" value="STZ02500.1"/>
    <property type="molecule type" value="Genomic_DNA"/>
</dbReference>
<feature type="transmembrane region" description="Helical" evidence="1">
    <location>
        <begin position="205"/>
        <end position="228"/>
    </location>
</feature>
<evidence type="ECO:0000256" key="1">
    <source>
        <dbReference type="SAM" id="Phobius"/>
    </source>
</evidence>
<evidence type="ECO:0000313" key="5">
    <source>
        <dbReference type="EMBL" id="STZ02512.1"/>
    </source>
</evidence>
<sequence length="397" mass="44803">MIRIIGAGNSLITGLQGAGKSHFIMSQIVEILTDNELQVYLVNVDGVKINNPNLHIVDSSFSWVKDAPDNSVIIYDEAGMIDRFNNSNSRINSSEDVQRLTMARHQGKTIVFVAQDSSIVHPAVRKLLTRHFHFSNPYNDKEQTHCFVFPQVQDRLDGQNKYWQNNAIEEFKHPLDPDIFPLYKSVDDGANHIKKKQVNKKAQRAMRVAIACAVLIIPAIFIALYFGYSYVNDVWGSKTDQETVEQKGDTSDLSPVTAIQTPIATQVPEGYIDDQNEQYMRARRIYVKRLPPDYDVITTDDNIRPSAVIKMGNKCRVYNAHGDLMTYDLSECQDFLTETGKIPKSRTAHSFVSSHDEAQPVQVQDIQQTSPQAVQGGITSTDEYIFADKSKTEPIFN</sequence>
<name>A0A378QQF7_9GAMM</name>
<dbReference type="InterPro" id="IPR008900">
    <property type="entry name" value="Zot_N"/>
</dbReference>
<keyword evidence="1" id="KW-0472">Membrane</keyword>
<evidence type="ECO:0000313" key="4">
    <source>
        <dbReference type="EMBL" id="STZ02500.1"/>
    </source>
</evidence>
<dbReference type="AlphaFoldDB" id="A0A378QQF7"/>
<proteinExistence type="predicted"/>
<keyword evidence="1" id="KW-1133">Transmembrane helix</keyword>
<organism evidence="6 8">
    <name type="scientific">Moraxella equi</name>
    <dbReference type="NCBI Taxonomy" id="60442"/>
    <lineage>
        <taxon>Bacteria</taxon>
        <taxon>Pseudomonadati</taxon>
        <taxon>Pseudomonadota</taxon>
        <taxon>Gammaproteobacteria</taxon>
        <taxon>Moraxellales</taxon>
        <taxon>Moraxellaceae</taxon>
        <taxon>Moraxella</taxon>
    </lineage>
</organism>
<dbReference type="EMBL" id="UGQF01000001">
    <property type="protein sequence ID" value="STZ02524.1"/>
    <property type="molecule type" value="Genomic_DNA"/>
</dbReference>
<keyword evidence="7" id="KW-1185">Reference proteome</keyword>
<reference evidence="6 8" key="2">
    <citation type="submission" date="2018-06" db="EMBL/GenBank/DDBJ databases">
        <authorList>
            <consortium name="Pathogen Informatics"/>
            <person name="Doyle S."/>
        </authorList>
    </citation>
    <scope>NUCLEOTIDE SEQUENCE [LARGE SCALE GENOMIC DNA]</scope>
    <source>
        <strain evidence="6 8">NCTC11012</strain>
    </source>
</reference>
<dbReference type="EMBL" id="UGQF01000001">
    <property type="protein sequence ID" value="STZ02512.1"/>
    <property type="molecule type" value="Genomic_DNA"/>
</dbReference>
<dbReference type="EMBL" id="MXAP01000066">
    <property type="protein sequence ID" value="OPH38122.1"/>
    <property type="molecule type" value="Genomic_DNA"/>
</dbReference>
<dbReference type="Gene3D" id="3.40.50.300">
    <property type="entry name" value="P-loop containing nucleotide triphosphate hydrolases"/>
    <property type="match status" value="1"/>
</dbReference>
<dbReference type="Proteomes" id="UP000190777">
    <property type="component" value="Unassembled WGS sequence"/>
</dbReference>
<evidence type="ECO:0000313" key="3">
    <source>
        <dbReference type="EMBL" id="OPH38122.1"/>
    </source>
</evidence>